<feature type="signal peptide" evidence="1">
    <location>
        <begin position="1"/>
        <end position="21"/>
    </location>
</feature>
<gene>
    <name evidence="2" type="ORF">EDB81DRAFT_672863</name>
</gene>
<dbReference type="AlphaFoldDB" id="A0A9P9CYS8"/>
<keyword evidence="3" id="KW-1185">Reference proteome</keyword>
<evidence type="ECO:0000313" key="2">
    <source>
        <dbReference type="EMBL" id="KAH7109332.1"/>
    </source>
</evidence>
<keyword evidence="1" id="KW-0732">Signal</keyword>
<dbReference type="EMBL" id="JAGMUV010000052">
    <property type="protein sequence ID" value="KAH7109332.1"/>
    <property type="molecule type" value="Genomic_DNA"/>
</dbReference>
<evidence type="ECO:0000313" key="3">
    <source>
        <dbReference type="Proteomes" id="UP000738349"/>
    </source>
</evidence>
<comment type="caution">
    <text evidence="2">The sequence shown here is derived from an EMBL/GenBank/DDBJ whole genome shotgun (WGS) entry which is preliminary data.</text>
</comment>
<protein>
    <submittedName>
        <fullName evidence="2">Uncharacterized protein</fullName>
    </submittedName>
</protein>
<accession>A0A9P9CYS8</accession>
<feature type="chain" id="PRO_5040164941" evidence="1">
    <location>
        <begin position="22"/>
        <end position="141"/>
    </location>
</feature>
<organism evidence="2 3">
    <name type="scientific">Dactylonectria macrodidyma</name>
    <dbReference type="NCBI Taxonomy" id="307937"/>
    <lineage>
        <taxon>Eukaryota</taxon>
        <taxon>Fungi</taxon>
        <taxon>Dikarya</taxon>
        <taxon>Ascomycota</taxon>
        <taxon>Pezizomycotina</taxon>
        <taxon>Sordariomycetes</taxon>
        <taxon>Hypocreomycetidae</taxon>
        <taxon>Hypocreales</taxon>
        <taxon>Nectriaceae</taxon>
        <taxon>Dactylonectria</taxon>
    </lineage>
</organism>
<sequence>MPQALVRAVPVSLSLTAATVAMPFAELVDPAVYGEHRNIESDQLCLLAPGEQVCSLQYRAVKTKWLPSRLIEPLQLSKTRQWSCMEGDRRDAYEDSDEEDEDIIEVDLGDVEEFNGEWDAKDFVEGTIYLQSSPDESNLPS</sequence>
<evidence type="ECO:0000256" key="1">
    <source>
        <dbReference type="SAM" id="SignalP"/>
    </source>
</evidence>
<proteinExistence type="predicted"/>
<name>A0A9P9CYS8_9HYPO</name>
<reference evidence="2" key="1">
    <citation type="journal article" date="2021" name="Nat. Commun.">
        <title>Genetic determinants of endophytism in the Arabidopsis root mycobiome.</title>
        <authorList>
            <person name="Mesny F."/>
            <person name="Miyauchi S."/>
            <person name="Thiergart T."/>
            <person name="Pickel B."/>
            <person name="Atanasova L."/>
            <person name="Karlsson M."/>
            <person name="Huettel B."/>
            <person name="Barry K.W."/>
            <person name="Haridas S."/>
            <person name="Chen C."/>
            <person name="Bauer D."/>
            <person name="Andreopoulos W."/>
            <person name="Pangilinan J."/>
            <person name="LaButti K."/>
            <person name="Riley R."/>
            <person name="Lipzen A."/>
            <person name="Clum A."/>
            <person name="Drula E."/>
            <person name="Henrissat B."/>
            <person name="Kohler A."/>
            <person name="Grigoriev I.V."/>
            <person name="Martin F.M."/>
            <person name="Hacquard S."/>
        </authorList>
    </citation>
    <scope>NUCLEOTIDE SEQUENCE</scope>
    <source>
        <strain evidence="2">MPI-CAGE-AT-0147</strain>
    </source>
</reference>
<dbReference type="Proteomes" id="UP000738349">
    <property type="component" value="Unassembled WGS sequence"/>
</dbReference>
<dbReference type="OrthoDB" id="5410365at2759"/>